<organism evidence="1">
    <name type="scientific">Rosellinia necatrix</name>
    <name type="common">White root-rot fungus</name>
    <dbReference type="NCBI Taxonomy" id="77044"/>
    <lineage>
        <taxon>Eukaryota</taxon>
        <taxon>Fungi</taxon>
        <taxon>Dikarya</taxon>
        <taxon>Ascomycota</taxon>
        <taxon>Pezizomycotina</taxon>
        <taxon>Sordariomycetes</taxon>
        <taxon>Xylariomycetidae</taxon>
        <taxon>Xylariales</taxon>
        <taxon>Xylariaceae</taxon>
        <taxon>Rosellinia</taxon>
    </lineage>
</organism>
<reference evidence="1" key="1">
    <citation type="submission" date="2016-03" db="EMBL/GenBank/DDBJ databases">
        <title>Draft genome sequence of Rosellinia necatrix.</title>
        <authorList>
            <person name="Kanematsu S."/>
        </authorList>
    </citation>
    <scope>NUCLEOTIDE SEQUENCE [LARGE SCALE GENOMIC DNA]</scope>
    <source>
        <strain evidence="1">W97</strain>
    </source>
</reference>
<accession>A0A1S8ABP4</accession>
<dbReference type="Proteomes" id="UP000054516">
    <property type="component" value="Unassembled WGS sequence"/>
</dbReference>
<keyword evidence="2" id="KW-1185">Reference proteome</keyword>
<sequence length="76" mass="8314">MRFVNTTTYKFREVVDQEIHTLKGGYSILSHRWALGDDEITYANVLSLSSSNNVKANGGFGKFAGGCRLAKTLGSN</sequence>
<dbReference type="EMBL" id="DF977560">
    <property type="protein sequence ID" value="GAW27355.1"/>
    <property type="molecule type" value="Genomic_DNA"/>
</dbReference>
<gene>
    <name evidence="1" type="ORF">SAMD00023353_11500090</name>
</gene>
<proteinExistence type="predicted"/>
<evidence type="ECO:0000313" key="1">
    <source>
        <dbReference type="EMBL" id="GAW27355.1"/>
    </source>
</evidence>
<protein>
    <submittedName>
        <fullName evidence="1">Uncharacterized protein</fullName>
    </submittedName>
</protein>
<name>A0A1S8ABP4_ROSNE</name>
<dbReference type="OrthoDB" id="5233664at2759"/>
<evidence type="ECO:0000313" key="2">
    <source>
        <dbReference type="Proteomes" id="UP000054516"/>
    </source>
</evidence>
<dbReference type="AlphaFoldDB" id="A0A1S8ABP4"/>